<protein>
    <submittedName>
        <fullName evidence="5">SWIM-type domain-containing protein</fullName>
    </submittedName>
</protein>
<keyword evidence="1" id="KW-0863">Zinc-finger</keyword>
<evidence type="ECO:0000259" key="3">
    <source>
        <dbReference type="PROSITE" id="PS50966"/>
    </source>
</evidence>
<dbReference type="SUPFAM" id="SSF54001">
    <property type="entry name" value="Cysteine proteinases"/>
    <property type="match status" value="1"/>
</dbReference>
<feature type="region of interest" description="Disordered" evidence="2">
    <location>
        <begin position="55"/>
        <end position="75"/>
    </location>
</feature>
<dbReference type="InterPro" id="IPR052579">
    <property type="entry name" value="Zinc_finger_SWIM"/>
</dbReference>
<evidence type="ECO:0000313" key="4">
    <source>
        <dbReference type="Proteomes" id="UP000095280"/>
    </source>
</evidence>
<evidence type="ECO:0000256" key="1">
    <source>
        <dbReference type="PROSITE-ProRule" id="PRU00325"/>
    </source>
</evidence>
<dbReference type="InterPro" id="IPR038765">
    <property type="entry name" value="Papain-like_cys_pep_sf"/>
</dbReference>
<dbReference type="WBParaSite" id="maker-uti_cns_0003099-snap-gene-0.13-mRNA-1">
    <property type="protein sequence ID" value="maker-uti_cns_0003099-snap-gene-0.13-mRNA-1"/>
    <property type="gene ID" value="maker-uti_cns_0003099-snap-gene-0.13"/>
</dbReference>
<evidence type="ECO:0000313" key="5">
    <source>
        <dbReference type="WBParaSite" id="maker-uti_cns_0003099-snap-gene-0.13-mRNA-1"/>
    </source>
</evidence>
<accession>A0A1I8GU03</accession>
<feature type="domain" description="SWIM-type" evidence="3">
    <location>
        <begin position="227"/>
        <end position="261"/>
    </location>
</feature>
<dbReference type="AlphaFoldDB" id="A0A1I8GU03"/>
<organism evidence="4 5">
    <name type="scientific">Macrostomum lignano</name>
    <dbReference type="NCBI Taxonomy" id="282301"/>
    <lineage>
        <taxon>Eukaryota</taxon>
        <taxon>Metazoa</taxon>
        <taxon>Spiralia</taxon>
        <taxon>Lophotrochozoa</taxon>
        <taxon>Platyhelminthes</taxon>
        <taxon>Rhabditophora</taxon>
        <taxon>Macrostomorpha</taxon>
        <taxon>Macrostomida</taxon>
        <taxon>Macrostomidae</taxon>
        <taxon>Macrostomum</taxon>
    </lineage>
</organism>
<keyword evidence="1" id="KW-0862">Zinc</keyword>
<dbReference type="PANTHER" id="PTHR31569:SF4">
    <property type="entry name" value="SWIM-TYPE DOMAIN-CONTAINING PROTEIN"/>
    <property type="match status" value="1"/>
</dbReference>
<dbReference type="PANTHER" id="PTHR31569">
    <property type="entry name" value="SWIM-TYPE DOMAIN-CONTAINING PROTEIN"/>
    <property type="match status" value="1"/>
</dbReference>
<sequence length="715" mass="79569">EVFANLPPQRRLDEQEKEAVTQMIKLGCNKKLIQAHLIKQGKRVILQDLHNLQSRSNQSAQSESSEVEEKETRNENNKEAVLSLLKLLMHAVSEESYTEIYNRFANIASSRLLEYYRKNWHEIRSEWVVGLKCGAFNNNTNNRVESLNQKLKAVVPLNAKFLDFLDHLLSALASLCAERDYRATIMLSKSAVRPFSEDSVEGRYSRLLTPFVTDKVLHELQSQTDVSTLSASTSATDCTCRFFRHFNLPCRHIFNFRSACNLPLFDPGLCCERWTVSYYMQSHRALRASGDGNESLISSITPITSRRSAPLSEREKYCTAFRIAQRLASLAAESSGAEFKERLQLLANLENYWAARKHVILESDNTVQCASDRCMTDSIFLEMLGEACDSAIEQETSYTAATAVSNASGQTKSCTDPPANAASIVSDETKLCTDPPANAASIVSDETKLCTDPPANAASIIPDQTKLCSLNFPTVPTSQTSICTQANPMTSDNYKLALQHCVLPPRAVCRGRPKASKRFSAKKKSEILPKKIRQCSQSDDVKQSDLVPCFDCNAGKFGKFAIRRWDRDSLLDQNASLSVTIVHAFIAVLAMGCNTRRNPIVILFNYEVDIILSGDQLKLTEGLLKKLRTASNSTSVLLGPKLQNEHFSLLIIDLGRRSVTILDPLLGQEDKVTASTSCCTAICSGRFCNRLLCSILTSEMLEAVAYLFANSQLHF</sequence>
<dbReference type="Proteomes" id="UP000095280">
    <property type="component" value="Unplaced"/>
</dbReference>
<evidence type="ECO:0000256" key="2">
    <source>
        <dbReference type="SAM" id="MobiDB-lite"/>
    </source>
</evidence>
<name>A0A1I8GU03_9PLAT</name>
<feature type="compositionally biased region" description="Low complexity" evidence="2">
    <location>
        <begin position="55"/>
        <end position="64"/>
    </location>
</feature>
<keyword evidence="1" id="KW-0479">Metal-binding</keyword>
<dbReference type="Pfam" id="PF04434">
    <property type="entry name" value="SWIM"/>
    <property type="match status" value="1"/>
</dbReference>
<dbReference type="GO" id="GO:0008270">
    <property type="term" value="F:zinc ion binding"/>
    <property type="evidence" value="ECO:0007669"/>
    <property type="project" value="UniProtKB-KW"/>
</dbReference>
<keyword evidence="4" id="KW-1185">Reference proteome</keyword>
<reference evidence="5" key="1">
    <citation type="submission" date="2016-11" db="UniProtKB">
        <authorList>
            <consortium name="WormBaseParasite"/>
        </authorList>
    </citation>
    <scope>IDENTIFICATION</scope>
</reference>
<proteinExistence type="predicted"/>
<dbReference type="InterPro" id="IPR007527">
    <property type="entry name" value="Znf_SWIM"/>
</dbReference>
<dbReference type="PROSITE" id="PS50966">
    <property type="entry name" value="ZF_SWIM"/>
    <property type="match status" value="1"/>
</dbReference>